<feature type="domain" description="MSP" evidence="4">
    <location>
        <begin position="5"/>
        <end position="125"/>
    </location>
</feature>
<dbReference type="PROSITE" id="PS50202">
    <property type="entry name" value="MSP"/>
    <property type="match status" value="1"/>
</dbReference>
<dbReference type="InterPro" id="IPR016763">
    <property type="entry name" value="VAP"/>
</dbReference>
<dbReference type="InterPro" id="IPR013783">
    <property type="entry name" value="Ig-like_fold"/>
</dbReference>
<protein>
    <recommendedName>
        <fullName evidence="4">MSP domain-containing protein</fullName>
    </recommendedName>
</protein>
<sequence length="397" mass="45589">MDTQLLEIEPKELKFEFILKKQCSCSVTLTNNTNQHVAFKVKTTSPKKYCVRPNVGIVMPKSTCDFTVTMQAQREAPPDMICRDKFLIQSTVVPAGTTDENITSATFVKDSGRYIEENKLKVALTSSPPPPINATTNQGMDYDRVGIPAPLPMVEKVEEPKMTNIEDLKPTKDVEWKPRKDMYYEEELKPEKDVEWKPRMDMYYAEELTPEKDAVLKLSKDMFYEEELKPKKDAELKPMNDVIGEDLNLIKDTNLKPKDNSFNSKELKRVKDEESKPMDNILDTKELKTVREKEFNALKDNKVRTLKTAEDLTFAKDVEEMKSKLNDLESKLGKAEATISKLIEERSLSTRDRKALQEELALLRKKGDVRRGQVGFPFLFVCMVALVSVFLGYHMHN</sequence>
<evidence type="ECO:0000256" key="1">
    <source>
        <dbReference type="ARBA" id="ARBA00008932"/>
    </source>
</evidence>
<evidence type="ECO:0000313" key="6">
    <source>
        <dbReference type="Proteomes" id="UP001472677"/>
    </source>
</evidence>
<keyword evidence="2" id="KW-0175">Coiled coil</keyword>
<dbReference type="InterPro" id="IPR008962">
    <property type="entry name" value="PapD-like_sf"/>
</dbReference>
<comment type="similarity">
    <text evidence="1">Belongs to the VAMP-associated protein (VAP) (TC 9.B.17) family.</text>
</comment>
<dbReference type="EMBL" id="JBBPBM010000004">
    <property type="protein sequence ID" value="KAK8589734.1"/>
    <property type="molecule type" value="Genomic_DNA"/>
</dbReference>
<organism evidence="5 6">
    <name type="scientific">Hibiscus sabdariffa</name>
    <name type="common">roselle</name>
    <dbReference type="NCBI Taxonomy" id="183260"/>
    <lineage>
        <taxon>Eukaryota</taxon>
        <taxon>Viridiplantae</taxon>
        <taxon>Streptophyta</taxon>
        <taxon>Embryophyta</taxon>
        <taxon>Tracheophyta</taxon>
        <taxon>Spermatophyta</taxon>
        <taxon>Magnoliopsida</taxon>
        <taxon>eudicotyledons</taxon>
        <taxon>Gunneridae</taxon>
        <taxon>Pentapetalae</taxon>
        <taxon>rosids</taxon>
        <taxon>malvids</taxon>
        <taxon>Malvales</taxon>
        <taxon>Malvaceae</taxon>
        <taxon>Malvoideae</taxon>
        <taxon>Hibiscus</taxon>
    </lineage>
</organism>
<keyword evidence="3" id="KW-1133">Transmembrane helix</keyword>
<evidence type="ECO:0000256" key="2">
    <source>
        <dbReference type="SAM" id="Coils"/>
    </source>
</evidence>
<name>A0ABR2FZN6_9ROSI</name>
<dbReference type="PANTHER" id="PTHR10809:SF45">
    <property type="entry name" value="VESICLE-ASSOCIATED PROTEIN 2-2"/>
    <property type="match status" value="1"/>
</dbReference>
<accession>A0ABR2FZN6</accession>
<dbReference type="Pfam" id="PF00635">
    <property type="entry name" value="Motile_Sperm"/>
    <property type="match status" value="1"/>
</dbReference>
<dbReference type="Gene3D" id="2.60.40.10">
    <property type="entry name" value="Immunoglobulins"/>
    <property type="match status" value="1"/>
</dbReference>
<dbReference type="SUPFAM" id="SSF49354">
    <property type="entry name" value="PapD-like"/>
    <property type="match status" value="1"/>
</dbReference>
<keyword evidence="3" id="KW-0812">Transmembrane</keyword>
<proteinExistence type="inferred from homology"/>
<dbReference type="Proteomes" id="UP001472677">
    <property type="component" value="Unassembled WGS sequence"/>
</dbReference>
<evidence type="ECO:0000259" key="4">
    <source>
        <dbReference type="PROSITE" id="PS50202"/>
    </source>
</evidence>
<evidence type="ECO:0000313" key="5">
    <source>
        <dbReference type="EMBL" id="KAK8589734.1"/>
    </source>
</evidence>
<comment type="caution">
    <text evidence="5">The sequence shown here is derived from an EMBL/GenBank/DDBJ whole genome shotgun (WGS) entry which is preliminary data.</text>
</comment>
<dbReference type="PANTHER" id="PTHR10809">
    <property type="entry name" value="VESICLE-ASSOCIATED MEMBRANE PROTEIN-ASSOCIATED PROTEIN"/>
    <property type="match status" value="1"/>
</dbReference>
<feature type="transmembrane region" description="Helical" evidence="3">
    <location>
        <begin position="374"/>
        <end position="395"/>
    </location>
</feature>
<keyword evidence="3" id="KW-0472">Membrane</keyword>
<keyword evidence="6" id="KW-1185">Reference proteome</keyword>
<gene>
    <name evidence="5" type="ORF">V6N12_024125</name>
</gene>
<reference evidence="5 6" key="1">
    <citation type="journal article" date="2024" name="G3 (Bethesda)">
        <title>Genome assembly of Hibiscus sabdariffa L. provides insights into metabolisms of medicinal natural products.</title>
        <authorList>
            <person name="Kim T."/>
        </authorList>
    </citation>
    <scope>NUCLEOTIDE SEQUENCE [LARGE SCALE GENOMIC DNA]</scope>
    <source>
        <strain evidence="5">TK-2024</strain>
        <tissue evidence="5">Old leaves</tissue>
    </source>
</reference>
<evidence type="ECO:0000256" key="3">
    <source>
        <dbReference type="SAM" id="Phobius"/>
    </source>
</evidence>
<dbReference type="InterPro" id="IPR000535">
    <property type="entry name" value="MSP_dom"/>
</dbReference>
<feature type="coiled-coil region" evidence="2">
    <location>
        <begin position="318"/>
        <end position="359"/>
    </location>
</feature>